<feature type="transmembrane region" description="Helical" evidence="5">
    <location>
        <begin position="22"/>
        <end position="47"/>
    </location>
</feature>
<sequence>MRAIPGEAEESAAPGEDRSNRVVLVLAFAGISVAMTQTTVIPLVPMLPGLLHASAADTAWAVTATLLAGAVATPVVGRLGDMHGKRRMLLISLAMLILGSAICGMSESLPMIVMGRVMQGLSSGVIALGISIMRDELPAERLGSATSLMSASLGVGGALGLPAAAFLAERTDWHVLFWTSAALGALATALVVTFVPESPVRSGGRFDPLGALGLSAGLICLLLVVSKGASWGWGSATTLVLAAAGVVVFGAWGWWELRVAAPLVDLRTITRRQVLLTNIASAVFGFAMFAMSLVLPQVLQLPTGTGYGLGQTMLAVGIVMAPSGLVMMAMSPVSARTSKARGPKVTLMIGAVVVAVGYGLGVVLMSQLWQLIVVSSVIGAGIGLAYGAMPALIMGAVPVSETAAANSLNTLMRSIGTSVSSAVAGAVLAQMTTDFGPITVPSQAGFQVIMGIGCLAALAALSIAAFLPGEDESLEAALVPARAAC</sequence>
<dbReference type="GO" id="GO:0022857">
    <property type="term" value="F:transmembrane transporter activity"/>
    <property type="evidence" value="ECO:0007669"/>
    <property type="project" value="InterPro"/>
</dbReference>
<proteinExistence type="predicted"/>
<dbReference type="PANTHER" id="PTHR23501:SF197">
    <property type="entry name" value="COMD"/>
    <property type="match status" value="1"/>
</dbReference>
<dbReference type="SUPFAM" id="SSF103473">
    <property type="entry name" value="MFS general substrate transporter"/>
    <property type="match status" value="1"/>
</dbReference>
<comment type="subcellular location">
    <subcellularLocation>
        <location evidence="1">Cell membrane</location>
        <topology evidence="1">Multi-pass membrane protein</topology>
    </subcellularLocation>
</comment>
<dbReference type="InterPro" id="IPR036259">
    <property type="entry name" value="MFS_trans_sf"/>
</dbReference>
<feature type="transmembrane region" description="Helical" evidence="5">
    <location>
        <begin position="314"/>
        <end position="333"/>
    </location>
</feature>
<organism evidence="7 8">
    <name type="scientific">Saccharopolyspora aridisoli</name>
    <dbReference type="NCBI Taxonomy" id="2530385"/>
    <lineage>
        <taxon>Bacteria</taxon>
        <taxon>Bacillati</taxon>
        <taxon>Actinomycetota</taxon>
        <taxon>Actinomycetes</taxon>
        <taxon>Pseudonocardiales</taxon>
        <taxon>Pseudonocardiaceae</taxon>
        <taxon>Saccharopolyspora</taxon>
    </lineage>
</organism>
<feature type="transmembrane region" description="Helical" evidence="5">
    <location>
        <begin position="345"/>
        <end position="365"/>
    </location>
</feature>
<feature type="transmembrane region" description="Helical" evidence="5">
    <location>
        <begin position="145"/>
        <end position="167"/>
    </location>
</feature>
<reference evidence="7 8" key="1">
    <citation type="submission" date="2019-03" db="EMBL/GenBank/DDBJ databases">
        <title>Draft genome sequences of novel Actinobacteria.</title>
        <authorList>
            <person name="Sahin N."/>
            <person name="Ay H."/>
            <person name="Saygin H."/>
        </authorList>
    </citation>
    <scope>NUCLEOTIDE SEQUENCE [LARGE SCALE GENOMIC DNA]</scope>
    <source>
        <strain evidence="7 8">16K404</strain>
    </source>
</reference>
<dbReference type="GO" id="GO:0005886">
    <property type="term" value="C:plasma membrane"/>
    <property type="evidence" value="ECO:0007669"/>
    <property type="project" value="UniProtKB-SubCell"/>
</dbReference>
<feature type="transmembrane region" description="Helical" evidence="5">
    <location>
        <begin position="275"/>
        <end position="294"/>
    </location>
</feature>
<keyword evidence="2 5" id="KW-0812">Transmembrane</keyword>
<feature type="transmembrane region" description="Helical" evidence="5">
    <location>
        <begin position="371"/>
        <end position="399"/>
    </location>
</feature>
<evidence type="ECO:0000313" key="7">
    <source>
        <dbReference type="EMBL" id="TDC88584.1"/>
    </source>
</evidence>
<feature type="transmembrane region" description="Helical" evidence="5">
    <location>
        <begin position="173"/>
        <end position="194"/>
    </location>
</feature>
<dbReference type="RefSeq" id="WP_132626820.1">
    <property type="nucleotide sequence ID" value="NZ_SMKV01000041.1"/>
</dbReference>
<feature type="transmembrane region" description="Helical" evidence="5">
    <location>
        <begin position="59"/>
        <end position="77"/>
    </location>
</feature>
<feature type="transmembrane region" description="Helical" evidence="5">
    <location>
        <begin position="89"/>
        <end position="107"/>
    </location>
</feature>
<dbReference type="PROSITE" id="PS50850">
    <property type="entry name" value="MFS"/>
    <property type="match status" value="1"/>
</dbReference>
<protein>
    <submittedName>
        <fullName evidence="7">MFS transporter</fullName>
    </submittedName>
</protein>
<dbReference type="EMBL" id="SMKV01000041">
    <property type="protein sequence ID" value="TDC88584.1"/>
    <property type="molecule type" value="Genomic_DNA"/>
</dbReference>
<evidence type="ECO:0000256" key="1">
    <source>
        <dbReference type="ARBA" id="ARBA00004651"/>
    </source>
</evidence>
<gene>
    <name evidence="7" type="ORF">E1161_23405</name>
</gene>
<dbReference type="Gene3D" id="1.20.1250.20">
    <property type="entry name" value="MFS general substrate transporter like domains"/>
    <property type="match status" value="1"/>
</dbReference>
<evidence type="ECO:0000256" key="3">
    <source>
        <dbReference type="ARBA" id="ARBA00022989"/>
    </source>
</evidence>
<dbReference type="Gene3D" id="1.20.1720.10">
    <property type="entry name" value="Multidrug resistance protein D"/>
    <property type="match status" value="1"/>
</dbReference>
<dbReference type="Pfam" id="PF07690">
    <property type="entry name" value="MFS_1"/>
    <property type="match status" value="1"/>
</dbReference>
<dbReference type="AlphaFoldDB" id="A0A4R4UHZ2"/>
<feature type="transmembrane region" description="Helical" evidence="5">
    <location>
        <begin position="206"/>
        <end position="225"/>
    </location>
</feature>
<keyword evidence="4 5" id="KW-0472">Membrane</keyword>
<dbReference type="Proteomes" id="UP000294744">
    <property type="component" value="Unassembled WGS sequence"/>
</dbReference>
<feature type="transmembrane region" description="Helical" evidence="5">
    <location>
        <begin position="231"/>
        <end position="255"/>
    </location>
</feature>
<evidence type="ECO:0000259" key="6">
    <source>
        <dbReference type="PROSITE" id="PS50850"/>
    </source>
</evidence>
<evidence type="ECO:0000256" key="4">
    <source>
        <dbReference type="ARBA" id="ARBA00023136"/>
    </source>
</evidence>
<comment type="caution">
    <text evidence="7">The sequence shown here is derived from an EMBL/GenBank/DDBJ whole genome shotgun (WGS) entry which is preliminary data.</text>
</comment>
<accession>A0A4R4UHZ2</accession>
<name>A0A4R4UHZ2_9PSEU</name>
<dbReference type="CDD" id="cd17504">
    <property type="entry name" value="MFS_MMR_MDR_like"/>
    <property type="match status" value="1"/>
</dbReference>
<evidence type="ECO:0000256" key="5">
    <source>
        <dbReference type="SAM" id="Phobius"/>
    </source>
</evidence>
<feature type="domain" description="Major facilitator superfamily (MFS) profile" evidence="6">
    <location>
        <begin position="22"/>
        <end position="471"/>
    </location>
</feature>
<dbReference type="InterPro" id="IPR011701">
    <property type="entry name" value="MFS"/>
</dbReference>
<keyword evidence="3 5" id="KW-1133">Transmembrane helix</keyword>
<keyword evidence="8" id="KW-1185">Reference proteome</keyword>
<dbReference type="PANTHER" id="PTHR23501">
    <property type="entry name" value="MAJOR FACILITATOR SUPERFAMILY"/>
    <property type="match status" value="1"/>
</dbReference>
<evidence type="ECO:0000256" key="2">
    <source>
        <dbReference type="ARBA" id="ARBA00022692"/>
    </source>
</evidence>
<evidence type="ECO:0000313" key="8">
    <source>
        <dbReference type="Proteomes" id="UP000294744"/>
    </source>
</evidence>
<dbReference type="OrthoDB" id="4484751at2"/>
<dbReference type="InterPro" id="IPR020846">
    <property type="entry name" value="MFS_dom"/>
</dbReference>
<feature type="transmembrane region" description="Helical" evidence="5">
    <location>
        <begin position="444"/>
        <end position="467"/>
    </location>
</feature>